<reference evidence="1 2" key="1">
    <citation type="submission" date="2024-04" db="EMBL/GenBank/DDBJ databases">
        <title>Tritrichomonas musculus Genome.</title>
        <authorList>
            <person name="Alves-Ferreira E."/>
            <person name="Grigg M."/>
            <person name="Lorenzi H."/>
            <person name="Galac M."/>
        </authorList>
    </citation>
    <scope>NUCLEOTIDE SEQUENCE [LARGE SCALE GENOMIC DNA]</scope>
    <source>
        <strain evidence="1 2">EAF2021</strain>
    </source>
</reference>
<accession>A0ABR2IZJ8</accession>
<proteinExistence type="predicted"/>
<comment type="caution">
    <text evidence="1">The sequence shown here is derived from an EMBL/GenBank/DDBJ whole genome shotgun (WGS) entry which is preliminary data.</text>
</comment>
<sequence>MFSPPRDHVSIIKEYQKYGKLRLAPHRPYLISDNKVEDVKNQLLNIDDYLSIGDISICLSLKFNICPSRNIIKKMIKERITGYTIITVNAIDTDRNEVTCNPFFLLVK</sequence>
<organism evidence="1 2">
    <name type="scientific">Tritrichomonas musculus</name>
    <dbReference type="NCBI Taxonomy" id="1915356"/>
    <lineage>
        <taxon>Eukaryota</taxon>
        <taxon>Metamonada</taxon>
        <taxon>Parabasalia</taxon>
        <taxon>Tritrichomonadida</taxon>
        <taxon>Tritrichomonadidae</taxon>
        <taxon>Tritrichomonas</taxon>
    </lineage>
</organism>
<evidence type="ECO:0000313" key="2">
    <source>
        <dbReference type="Proteomes" id="UP001470230"/>
    </source>
</evidence>
<dbReference type="EMBL" id="JAPFFF010000014">
    <property type="protein sequence ID" value="KAK8871051.1"/>
    <property type="molecule type" value="Genomic_DNA"/>
</dbReference>
<protein>
    <submittedName>
        <fullName evidence="1">Uncharacterized protein</fullName>
    </submittedName>
</protein>
<dbReference type="Proteomes" id="UP001470230">
    <property type="component" value="Unassembled WGS sequence"/>
</dbReference>
<keyword evidence="2" id="KW-1185">Reference proteome</keyword>
<gene>
    <name evidence="1" type="ORF">M9Y10_008964</name>
</gene>
<evidence type="ECO:0000313" key="1">
    <source>
        <dbReference type="EMBL" id="KAK8871051.1"/>
    </source>
</evidence>
<name>A0ABR2IZJ8_9EUKA</name>